<dbReference type="GeneTree" id="ENSGT00950000183046"/>
<proteinExistence type="predicted"/>
<dbReference type="PANTHER" id="PTHR14972">
    <property type="entry name" value="AGAP011572-PA"/>
    <property type="match status" value="1"/>
</dbReference>
<accession>A0A8K9UL17</accession>
<dbReference type="Ensembl" id="ENSOMYT00000159955.1">
    <property type="protein sequence ID" value="ENSOMYP00000112388.1"/>
    <property type="gene ID" value="ENSOMYG00000006145.2"/>
</dbReference>
<gene>
    <name evidence="2" type="primary">LOC110486695</name>
</gene>
<keyword evidence="3" id="KW-1185">Reference proteome</keyword>
<evidence type="ECO:0000313" key="2">
    <source>
        <dbReference type="Ensembl" id="ENSOMYP00000112388.1"/>
    </source>
</evidence>
<reference evidence="2" key="1">
    <citation type="submission" date="2020-07" db="EMBL/GenBank/DDBJ databases">
        <title>A long reads based de novo assembly of the rainbow trout Arlee double haploid line genome.</title>
        <authorList>
            <person name="Gao G."/>
            <person name="Palti Y."/>
        </authorList>
    </citation>
    <scope>NUCLEOTIDE SEQUENCE [LARGE SCALE GENOMIC DNA]</scope>
</reference>
<dbReference type="Pfam" id="PF15388">
    <property type="entry name" value="FAM117"/>
    <property type="match status" value="3"/>
</dbReference>
<protein>
    <submittedName>
        <fullName evidence="2">Family with sequence similarity 117 member A</fullName>
    </submittedName>
</protein>
<dbReference type="AlphaFoldDB" id="A0A8K9UL17"/>
<dbReference type="InterPro" id="IPR026642">
    <property type="entry name" value="Glcci1/FAM117"/>
</dbReference>
<name>A0A8K9UL17_ONCMY</name>
<dbReference type="PANTHER" id="PTHR14972:SF7">
    <property type="entry name" value="PROTEIN FAM117A"/>
    <property type="match status" value="1"/>
</dbReference>
<reference evidence="2" key="3">
    <citation type="submission" date="2025-09" db="UniProtKB">
        <authorList>
            <consortium name="Ensembl"/>
        </authorList>
    </citation>
    <scope>IDENTIFICATION</scope>
</reference>
<sequence>MIKCDVFWLFPSGDRSKSRPPKPTIRRTLSLDTIVGPYLQGRWPKEAESQGEYTRTHMCSYMAFGTYPHTQARLCGTDQIRPYTLLCSIFTPQTVPLSRLAPRLRRSVEGLNLELEGVFVSETPEDQHKVSMFKYSISAWVPTVCPSPVVLDPSLLQPSSPRPNKTYSFQREPPEGCERVRVVCEEPLLQVSCPDPNKVNFTPHGGSAFCPVSLLKPLLPSMDLLFRGLSVSPVTGCSGQGSAPYQTVGHLVGGYMSGPLQDTTTM</sequence>
<organism evidence="2 3">
    <name type="scientific">Oncorhynchus mykiss</name>
    <name type="common">Rainbow trout</name>
    <name type="synonym">Salmo gairdneri</name>
    <dbReference type="NCBI Taxonomy" id="8022"/>
    <lineage>
        <taxon>Eukaryota</taxon>
        <taxon>Metazoa</taxon>
        <taxon>Chordata</taxon>
        <taxon>Craniata</taxon>
        <taxon>Vertebrata</taxon>
        <taxon>Euteleostomi</taxon>
        <taxon>Actinopterygii</taxon>
        <taxon>Neopterygii</taxon>
        <taxon>Teleostei</taxon>
        <taxon>Protacanthopterygii</taxon>
        <taxon>Salmoniformes</taxon>
        <taxon>Salmonidae</taxon>
        <taxon>Salmoninae</taxon>
        <taxon>Oncorhynchus</taxon>
    </lineage>
</organism>
<keyword evidence="1" id="KW-0597">Phosphoprotein</keyword>
<dbReference type="Proteomes" id="UP000694395">
    <property type="component" value="Chromosome 13"/>
</dbReference>
<evidence type="ECO:0000256" key="1">
    <source>
        <dbReference type="ARBA" id="ARBA00022553"/>
    </source>
</evidence>
<reference evidence="2" key="2">
    <citation type="submission" date="2025-08" db="UniProtKB">
        <authorList>
            <consortium name="Ensembl"/>
        </authorList>
    </citation>
    <scope>IDENTIFICATION</scope>
</reference>
<evidence type="ECO:0000313" key="3">
    <source>
        <dbReference type="Proteomes" id="UP000694395"/>
    </source>
</evidence>